<protein>
    <recommendedName>
        <fullName evidence="4">Photosystem I assembly protein Ycf3</fullName>
    </recommendedName>
</protein>
<keyword evidence="1" id="KW-0677">Repeat</keyword>
<organism evidence="3">
    <name type="scientific">bioreactor metagenome</name>
    <dbReference type="NCBI Taxonomy" id="1076179"/>
    <lineage>
        <taxon>unclassified sequences</taxon>
        <taxon>metagenomes</taxon>
        <taxon>ecological metagenomes</taxon>
    </lineage>
</organism>
<name>A0A644WYR1_9ZZZZ</name>
<evidence type="ECO:0000313" key="3">
    <source>
        <dbReference type="EMBL" id="MPM08847.1"/>
    </source>
</evidence>
<dbReference type="Gene3D" id="1.25.40.10">
    <property type="entry name" value="Tetratricopeptide repeat domain"/>
    <property type="match status" value="2"/>
</dbReference>
<proteinExistence type="predicted"/>
<comment type="caution">
    <text evidence="3">The sequence shown here is derived from an EMBL/GenBank/DDBJ whole genome shotgun (WGS) entry which is preliminary data.</text>
</comment>
<dbReference type="InterPro" id="IPR011990">
    <property type="entry name" value="TPR-like_helical_dom_sf"/>
</dbReference>
<accession>A0A644WYR1</accession>
<reference evidence="3" key="1">
    <citation type="submission" date="2019-08" db="EMBL/GenBank/DDBJ databases">
        <authorList>
            <person name="Kucharzyk K."/>
            <person name="Murdoch R.W."/>
            <person name="Higgins S."/>
            <person name="Loffler F."/>
        </authorList>
    </citation>
    <scope>NUCLEOTIDE SEQUENCE</scope>
</reference>
<dbReference type="Pfam" id="PF13181">
    <property type="entry name" value="TPR_8"/>
    <property type="match status" value="1"/>
</dbReference>
<dbReference type="SUPFAM" id="SSF48452">
    <property type="entry name" value="TPR-like"/>
    <property type="match status" value="1"/>
</dbReference>
<evidence type="ECO:0000256" key="1">
    <source>
        <dbReference type="ARBA" id="ARBA00022737"/>
    </source>
</evidence>
<dbReference type="InterPro" id="IPR019734">
    <property type="entry name" value="TPR_rpt"/>
</dbReference>
<evidence type="ECO:0000256" key="2">
    <source>
        <dbReference type="ARBA" id="ARBA00022803"/>
    </source>
</evidence>
<dbReference type="SMART" id="SM00028">
    <property type="entry name" value="TPR"/>
    <property type="match status" value="4"/>
</dbReference>
<dbReference type="PANTHER" id="PTHR44858:SF1">
    <property type="entry name" value="UDP-N-ACETYLGLUCOSAMINE--PEPTIDE N-ACETYLGLUCOSAMINYLTRANSFERASE SPINDLY-RELATED"/>
    <property type="match status" value="1"/>
</dbReference>
<dbReference type="InterPro" id="IPR050498">
    <property type="entry name" value="Ycf3"/>
</dbReference>
<gene>
    <name evidence="3" type="ORF">SDC9_55163</name>
</gene>
<dbReference type="PROSITE" id="PS50005">
    <property type="entry name" value="TPR"/>
    <property type="match status" value="1"/>
</dbReference>
<dbReference type="AlphaFoldDB" id="A0A644WYR1"/>
<dbReference type="Pfam" id="PF13414">
    <property type="entry name" value="TPR_11"/>
    <property type="match status" value="1"/>
</dbReference>
<dbReference type="PANTHER" id="PTHR44858">
    <property type="entry name" value="TETRATRICOPEPTIDE REPEAT PROTEIN 6"/>
    <property type="match status" value="1"/>
</dbReference>
<evidence type="ECO:0008006" key="4">
    <source>
        <dbReference type="Google" id="ProtNLM"/>
    </source>
</evidence>
<keyword evidence="2" id="KW-0802">TPR repeat</keyword>
<sequence length="337" mass="38187">MKHSIATTILLLISITLSAQSERVKELVNEGISLHDQEKYDEAIAKYKQALDIDKKSTLANYELGYSYFATGQYNKAIKHANIVLKQGGPNQLESIILLGNSLDLTGKPSKAIQAYEKGLKDFPESNLLNYNFALTCFNEGYINKAEKACIKAIESKLNHGSSHILLSAIMRSKGERVKSVLPLYYFLMLEPDSKRAQINYNNLLQQLGQGIEKKSNKNISVQIPGSANSSKEFGAVEMMISLAAVKGYTEDDKHKSKMELFVEMNDKIFRILGELKKDNKGIWWDLYASKLYDLILTNNNEAFSYYISQSTNDESVIKWISENSYKMQSLMEWIKK</sequence>
<dbReference type="EMBL" id="VSSQ01001497">
    <property type="protein sequence ID" value="MPM08847.1"/>
    <property type="molecule type" value="Genomic_DNA"/>
</dbReference>